<proteinExistence type="inferred from homology"/>
<dbReference type="PANTHER" id="PTHR43000">
    <property type="entry name" value="DTDP-D-GLUCOSE 4,6-DEHYDRATASE-RELATED"/>
    <property type="match status" value="1"/>
</dbReference>
<evidence type="ECO:0000313" key="4">
    <source>
        <dbReference type="Proteomes" id="UP001174909"/>
    </source>
</evidence>
<accession>A0AA35SA48</accession>
<feature type="domain" description="NAD-dependent epimerase/dehydratase" evidence="2">
    <location>
        <begin position="21"/>
        <end position="188"/>
    </location>
</feature>
<dbReference type="Gene3D" id="3.40.50.720">
    <property type="entry name" value="NAD(P)-binding Rossmann-like Domain"/>
    <property type="match status" value="1"/>
</dbReference>
<dbReference type="EMBL" id="CASHTH010002193">
    <property type="protein sequence ID" value="CAI8025964.1"/>
    <property type="molecule type" value="Genomic_DNA"/>
</dbReference>
<gene>
    <name evidence="3" type="ORF">GBAR_LOCUS14957</name>
</gene>
<dbReference type="InterPro" id="IPR036291">
    <property type="entry name" value="NAD(P)-bd_dom_sf"/>
</dbReference>
<dbReference type="Proteomes" id="UP001174909">
    <property type="component" value="Unassembled WGS sequence"/>
</dbReference>
<protein>
    <submittedName>
        <fullName evidence="3">NAD-dependent glucose-6-phosphate dehydrogenase</fullName>
    </submittedName>
</protein>
<comment type="similarity">
    <text evidence="1">Belongs to the NAD(P)-dependent epimerase/dehydratase family.</text>
</comment>
<sequence length="269" mass="30006">MTVVISYSERDKIDMAEKKRVLITGGAGNVGSTLWGAWEKEDKYTLTLVDIKEADSTKSRVELGDVRDYQRMRELCKDQDVVVHLALVTQDRFGKVPGEVTDIGASMLLFEAAREEGVQKIVFASTNHVTGWNEHISSPPRFSTAEQINPDGWYGAMKGMAEVGGRYLVNEFDMRFISIRIGTFTGGYEANHLRTCSTLLTPRDCAQLFGRAVDYEGPVKFLITYGRSANSTAYQQSYLDISGAVEILGYQPQDNLMKTHLPQLLNDDA</sequence>
<comment type="caution">
    <text evidence="3">The sequence shown here is derived from an EMBL/GenBank/DDBJ whole genome shotgun (WGS) entry which is preliminary data.</text>
</comment>
<dbReference type="AlphaFoldDB" id="A0AA35SA48"/>
<organism evidence="3 4">
    <name type="scientific">Geodia barretti</name>
    <name type="common">Barrett's horny sponge</name>
    <dbReference type="NCBI Taxonomy" id="519541"/>
    <lineage>
        <taxon>Eukaryota</taxon>
        <taxon>Metazoa</taxon>
        <taxon>Porifera</taxon>
        <taxon>Demospongiae</taxon>
        <taxon>Heteroscleromorpha</taxon>
        <taxon>Tetractinellida</taxon>
        <taxon>Astrophorina</taxon>
        <taxon>Geodiidae</taxon>
        <taxon>Geodia</taxon>
    </lineage>
</organism>
<dbReference type="SUPFAM" id="SSF51735">
    <property type="entry name" value="NAD(P)-binding Rossmann-fold domains"/>
    <property type="match status" value="1"/>
</dbReference>
<keyword evidence="4" id="KW-1185">Reference proteome</keyword>
<name>A0AA35SA48_GEOBA</name>
<evidence type="ECO:0000256" key="1">
    <source>
        <dbReference type="ARBA" id="ARBA00007637"/>
    </source>
</evidence>
<reference evidence="3" key="1">
    <citation type="submission" date="2023-03" db="EMBL/GenBank/DDBJ databases">
        <authorList>
            <person name="Steffen K."/>
            <person name="Cardenas P."/>
        </authorList>
    </citation>
    <scope>NUCLEOTIDE SEQUENCE</scope>
</reference>
<dbReference type="InterPro" id="IPR001509">
    <property type="entry name" value="Epimerase_deHydtase"/>
</dbReference>
<evidence type="ECO:0000313" key="3">
    <source>
        <dbReference type="EMBL" id="CAI8025964.1"/>
    </source>
</evidence>
<dbReference type="Pfam" id="PF01370">
    <property type="entry name" value="Epimerase"/>
    <property type="match status" value="1"/>
</dbReference>
<evidence type="ECO:0000259" key="2">
    <source>
        <dbReference type="Pfam" id="PF01370"/>
    </source>
</evidence>